<dbReference type="NCBIfam" id="TIGR02572">
    <property type="entry name" value="LcrR"/>
    <property type="match status" value="1"/>
</dbReference>
<dbReference type="Pfam" id="PF09621">
    <property type="entry name" value="LcrR"/>
    <property type="match status" value="1"/>
</dbReference>
<keyword evidence="1" id="KW-0614">Plasmid</keyword>
<sequence>MRGDPLTSDPLIPWLQAKGVAVASHYLGATPIQLGHAFCYRQIYLAWRVDPTTRRVWIMLVRREGERAGLANPFAALYLLAEATLAVLGPGHFLYGNVDVFRSSSLSSERLGRFYLRWTGASEPEPGWFMLATEQVCSLRDMRKRQKHGLA</sequence>
<dbReference type="RefSeq" id="WP_005320772.1">
    <property type="nucleotide sequence ID" value="NZ_CP038103.1"/>
</dbReference>
<dbReference type="AlphaFoldDB" id="A0A1Q4ME94"/>
<organism evidence="1">
    <name type="scientific">Aeromonas salmonicida subsp. salmonicida</name>
    <dbReference type="NCBI Taxonomy" id="29491"/>
    <lineage>
        <taxon>Bacteria</taxon>
        <taxon>Pseudomonadati</taxon>
        <taxon>Pseudomonadota</taxon>
        <taxon>Gammaproteobacteria</taxon>
        <taxon>Aeromonadales</taxon>
        <taxon>Aeromonadaceae</taxon>
        <taxon>Aeromonas</taxon>
    </lineage>
</organism>
<evidence type="ECO:0000313" key="1">
    <source>
        <dbReference type="EMBL" id="ASD49264.1"/>
    </source>
</evidence>
<dbReference type="InterPro" id="IPR022797">
    <property type="entry name" value="LcrR/CesD2"/>
</dbReference>
<dbReference type="EMBL" id="KY555069">
    <property type="protein sequence ID" value="ASD49264.1"/>
    <property type="molecule type" value="Genomic_DNA"/>
</dbReference>
<proteinExistence type="predicted"/>
<accession>A0A1Q4ME94</accession>
<dbReference type="InterPro" id="IPR013405">
    <property type="entry name" value="T3SS_LcrR"/>
</dbReference>
<protein>
    <submittedName>
        <fullName evidence="1">Type III secretion low calcium response protein</fullName>
    </submittedName>
</protein>
<reference evidence="1" key="1">
    <citation type="submission" date="2017-01" db="EMBL/GenBank/DDBJ databases">
        <title>Plasmid composition in Aeromonas salmonicida subsp. salmonicida 01-B526 unravels unsuspected type three secretion system loss patterns.</title>
        <authorList>
            <person name="Tanaka K.H."/>
            <person name="Vincent A.T."/>
            <person name="Emond-Rheault J.-G."/>
            <person name="Adamczuk M."/>
            <person name="Frenette M."/>
            <person name="Charette S.J."/>
        </authorList>
    </citation>
    <scope>NUCLEOTIDE SEQUENCE</scope>
    <source>
        <strain evidence="1">01-B526</strain>
        <plasmid evidence="1">pAsa5</plasmid>
    </source>
</reference>
<geneLocation type="plasmid" evidence="1">
    <name>pAsa5</name>
</geneLocation>
<dbReference type="OMA" id="PYFWQKS"/>
<gene>
    <name evidence="1" type="primary">acrR</name>
</gene>
<name>A0A1Q4ME94_AERSS</name>